<dbReference type="InterPro" id="IPR052245">
    <property type="entry name" value="Plant_Stress_Dev_TF"/>
</dbReference>
<dbReference type="GO" id="GO:0003677">
    <property type="term" value="F:DNA binding"/>
    <property type="evidence" value="ECO:0007669"/>
    <property type="project" value="UniProtKB-KW"/>
</dbReference>
<feature type="domain" description="HTH myb-type" evidence="7">
    <location>
        <begin position="69"/>
        <end position="125"/>
    </location>
</feature>
<dbReference type="PROSITE" id="PS51293">
    <property type="entry name" value="SANT"/>
    <property type="match status" value="1"/>
</dbReference>
<dbReference type="AlphaFoldDB" id="A0AAV9C4W8"/>
<feature type="region of interest" description="Disordered" evidence="5">
    <location>
        <begin position="118"/>
        <end position="154"/>
    </location>
</feature>
<accession>A0AAV9C4W8</accession>
<evidence type="ECO:0000259" key="7">
    <source>
        <dbReference type="PROSITE" id="PS51294"/>
    </source>
</evidence>
<dbReference type="PANTHER" id="PTHR44191:SF62">
    <property type="entry name" value="OS04G0341900 PROTEIN"/>
    <property type="match status" value="1"/>
</dbReference>
<dbReference type="Gene3D" id="1.10.10.60">
    <property type="entry name" value="Homeodomain-like"/>
    <property type="match status" value="1"/>
</dbReference>
<evidence type="ECO:0000256" key="1">
    <source>
        <dbReference type="ARBA" id="ARBA00023015"/>
    </source>
</evidence>
<dbReference type="Proteomes" id="UP001180020">
    <property type="component" value="Unassembled WGS sequence"/>
</dbReference>
<proteinExistence type="predicted"/>
<sequence length="187" mass="21179">MNPFCSFSGARSCPDLSLTLLPTNESHTRLFGVDLSKPSKKKSKSMIDLNTYPSSSYNSTSHSNDSVPKKKRVSVRWTNEEHMRFLEGLLALGKGEWGRIARDYVITKNTTQVTSHAQKHFLHQSSKNAGKQRKGSSIFDLHPPPPSQRQMNNVNNPTPVRVHIPFWMHIGPIRPLAIRVNPNMQHE</sequence>
<evidence type="ECO:0000256" key="3">
    <source>
        <dbReference type="ARBA" id="ARBA00023163"/>
    </source>
</evidence>
<keyword evidence="3" id="KW-0804">Transcription</keyword>
<dbReference type="SUPFAM" id="SSF46689">
    <property type="entry name" value="Homeodomain-like"/>
    <property type="match status" value="1"/>
</dbReference>
<keyword evidence="9" id="KW-1185">Reference proteome</keyword>
<dbReference type="PROSITE" id="PS51294">
    <property type="entry name" value="HTH_MYB"/>
    <property type="match status" value="1"/>
</dbReference>
<dbReference type="NCBIfam" id="TIGR01557">
    <property type="entry name" value="myb_SHAQKYF"/>
    <property type="match status" value="1"/>
</dbReference>
<comment type="caution">
    <text evidence="8">The sequence shown here is derived from an EMBL/GenBank/DDBJ whole genome shotgun (WGS) entry which is preliminary data.</text>
</comment>
<name>A0AAV9C4W8_ACOCL</name>
<evidence type="ECO:0000313" key="9">
    <source>
        <dbReference type="Proteomes" id="UP001180020"/>
    </source>
</evidence>
<dbReference type="InterPro" id="IPR017884">
    <property type="entry name" value="SANT_dom"/>
</dbReference>
<keyword evidence="1" id="KW-0805">Transcription regulation</keyword>
<dbReference type="CDD" id="cd00167">
    <property type="entry name" value="SANT"/>
    <property type="match status" value="1"/>
</dbReference>
<feature type="domain" description="SANT" evidence="6">
    <location>
        <begin position="72"/>
        <end position="125"/>
    </location>
</feature>
<dbReference type="InterPro" id="IPR001005">
    <property type="entry name" value="SANT/Myb"/>
</dbReference>
<evidence type="ECO:0000256" key="4">
    <source>
        <dbReference type="ARBA" id="ARBA00023242"/>
    </source>
</evidence>
<reference evidence="8" key="1">
    <citation type="journal article" date="2023" name="Nat. Commun.">
        <title>Diploid and tetraploid genomes of Acorus and the evolution of monocots.</title>
        <authorList>
            <person name="Ma L."/>
            <person name="Liu K.W."/>
            <person name="Li Z."/>
            <person name="Hsiao Y.Y."/>
            <person name="Qi Y."/>
            <person name="Fu T."/>
            <person name="Tang G.D."/>
            <person name="Zhang D."/>
            <person name="Sun W.H."/>
            <person name="Liu D.K."/>
            <person name="Li Y."/>
            <person name="Chen G.Z."/>
            <person name="Liu X.D."/>
            <person name="Liao X.Y."/>
            <person name="Jiang Y.T."/>
            <person name="Yu X."/>
            <person name="Hao Y."/>
            <person name="Huang J."/>
            <person name="Zhao X.W."/>
            <person name="Ke S."/>
            <person name="Chen Y.Y."/>
            <person name="Wu W.L."/>
            <person name="Hsu J.L."/>
            <person name="Lin Y.F."/>
            <person name="Huang M.D."/>
            <person name="Li C.Y."/>
            <person name="Huang L."/>
            <person name="Wang Z.W."/>
            <person name="Zhao X."/>
            <person name="Zhong W.Y."/>
            <person name="Peng D.H."/>
            <person name="Ahmad S."/>
            <person name="Lan S."/>
            <person name="Zhang J.S."/>
            <person name="Tsai W.C."/>
            <person name="Van de Peer Y."/>
            <person name="Liu Z.J."/>
        </authorList>
    </citation>
    <scope>NUCLEOTIDE SEQUENCE</scope>
    <source>
        <strain evidence="8">CP</strain>
    </source>
</reference>
<keyword evidence="4" id="KW-0539">Nucleus</keyword>
<protein>
    <submittedName>
        <fullName evidence="8">Uncharacterized protein</fullName>
    </submittedName>
</protein>
<dbReference type="InterPro" id="IPR017930">
    <property type="entry name" value="Myb_dom"/>
</dbReference>
<dbReference type="EMBL" id="JAUJYO010000021">
    <property type="protein sequence ID" value="KAK1283784.1"/>
    <property type="molecule type" value="Genomic_DNA"/>
</dbReference>
<evidence type="ECO:0000256" key="5">
    <source>
        <dbReference type="SAM" id="MobiDB-lite"/>
    </source>
</evidence>
<dbReference type="InterPro" id="IPR006447">
    <property type="entry name" value="Myb_dom_plants"/>
</dbReference>
<dbReference type="PANTHER" id="PTHR44191">
    <property type="entry name" value="TRANSCRIPTION FACTOR KUA1"/>
    <property type="match status" value="1"/>
</dbReference>
<evidence type="ECO:0000313" key="8">
    <source>
        <dbReference type="EMBL" id="KAK1283784.1"/>
    </source>
</evidence>
<keyword evidence="2" id="KW-0238">DNA-binding</keyword>
<gene>
    <name evidence="8" type="ORF">QJS10_CPB21g01230</name>
</gene>
<dbReference type="InterPro" id="IPR009057">
    <property type="entry name" value="Homeodomain-like_sf"/>
</dbReference>
<feature type="compositionally biased region" description="Low complexity" evidence="5">
    <location>
        <begin position="50"/>
        <end position="66"/>
    </location>
</feature>
<dbReference type="Pfam" id="PF00249">
    <property type="entry name" value="Myb_DNA-binding"/>
    <property type="match status" value="1"/>
</dbReference>
<evidence type="ECO:0000256" key="2">
    <source>
        <dbReference type="ARBA" id="ARBA00023125"/>
    </source>
</evidence>
<organism evidence="8 9">
    <name type="scientific">Acorus calamus</name>
    <name type="common">Sweet flag</name>
    <dbReference type="NCBI Taxonomy" id="4465"/>
    <lineage>
        <taxon>Eukaryota</taxon>
        <taxon>Viridiplantae</taxon>
        <taxon>Streptophyta</taxon>
        <taxon>Embryophyta</taxon>
        <taxon>Tracheophyta</taxon>
        <taxon>Spermatophyta</taxon>
        <taxon>Magnoliopsida</taxon>
        <taxon>Liliopsida</taxon>
        <taxon>Acoraceae</taxon>
        <taxon>Acorus</taxon>
    </lineage>
</organism>
<reference evidence="8" key="2">
    <citation type="submission" date="2023-06" db="EMBL/GenBank/DDBJ databases">
        <authorList>
            <person name="Ma L."/>
            <person name="Liu K.-W."/>
            <person name="Li Z."/>
            <person name="Hsiao Y.-Y."/>
            <person name="Qi Y."/>
            <person name="Fu T."/>
            <person name="Tang G."/>
            <person name="Zhang D."/>
            <person name="Sun W.-H."/>
            <person name="Liu D.-K."/>
            <person name="Li Y."/>
            <person name="Chen G.-Z."/>
            <person name="Liu X.-D."/>
            <person name="Liao X.-Y."/>
            <person name="Jiang Y.-T."/>
            <person name="Yu X."/>
            <person name="Hao Y."/>
            <person name="Huang J."/>
            <person name="Zhao X.-W."/>
            <person name="Ke S."/>
            <person name="Chen Y.-Y."/>
            <person name="Wu W.-L."/>
            <person name="Hsu J.-L."/>
            <person name="Lin Y.-F."/>
            <person name="Huang M.-D."/>
            <person name="Li C.-Y."/>
            <person name="Huang L."/>
            <person name="Wang Z.-W."/>
            <person name="Zhao X."/>
            <person name="Zhong W.-Y."/>
            <person name="Peng D.-H."/>
            <person name="Ahmad S."/>
            <person name="Lan S."/>
            <person name="Zhang J.-S."/>
            <person name="Tsai W.-C."/>
            <person name="Van De Peer Y."/>
            <person name="Liu Z.-J."/>
        </authorList>
    </citation>
    <scope>NUCLEOTIDE SEQUENCE</scope>
    <source>
        <strain evidence="8">CP</strain>
        <tissue evidence="8">Leaves</tissue>
    </source>
</reference>
<dbReference type="GO" id="GO:0006355">
    <property type="term" value="P:regulation of DNA-templated transcription"/>
    <property type="evidence" value="ECO:0007669"/>
    <property type="project" value="UniProtKB-ARBA"/>
</dbReference>
<evidence type="ECO:0000259" key="6">
    <source>
        <dbReference type="PROSITE" id="PS51293"/>
    </source>
</evidence>
<feature type="region of interest" description="Disordered" evidence="5">
    <location>
        <begin position="42"/>
        <end position="67"/>
    </location>
</feature>